<dbReference type="EMBL" id="SJPJ01000001">
    <property type="protein sequence ID" value="TWT83646.1"/>
    <property type="molecule type" value="Genomic_DNA"/>
</dbReference>
<dbReference type="PROSITE" id="PS51257">
    <property type="entry name" value="PROKAR_LIPOPROTEIN"/>
    <property type="match status" value="1"/>
</dbReference>
<keyword evidence="2" id="KW-0732">Signal</keyword>
<reference evidence="4 5" key="1">
    <citation type="submission" date="2019-02" db="EMBL/GenBank/DDBJ databases">
        <title>Deep-cultivation of Planctomycetes and their phenomic and genomic characterization uncovers novel biology.</title>
        <authorList>
            <person name="Wiegand S."/>
            <person name="Jogler M."/>
            <person name="Boedeker C."/>
            <person name="Pinto D."/>
            <person name="Vollmers J."/>
            <person name="Rivas-Marin E."/>
            <person name="Kohn T."/>
            <person name="Peeters S.H."/>
            <person name="Heuer A."/>
            <person name="Rast P."/>
            <person name="Oberbeckmann S."/>
            <person name="Bunk B."/>
            <person name="Jeske O."/>
            <person name="Meyerdierks A."/>
            <person name="Storesund J.E."/>
            <person name="Kallscheuer N."/>
            <person name="Luecker S."/>
            <person name="Lage O.M."/>
            <person name="Pohl T."/>
            <person name="Merkel B.J."/>
            <person name="Hornburger P."/>
            <person name="Mueller R.-W."/>
            <person name="Bruemmer F."/>
            <person name="Labrenz M."/>
            <person name="Spormann A.M."/>
            <person name="Op Den Camp H."/>
            <person name="Overmann J."/>
            <person name="Amann R."/>
            <person name="Jetten M.S.M."/>
            <person name="Mascher T."/>
            <person name="Medema M.H."/>
            <person name="Devos D.P."/>
            <person name="Kaster A.-K."/>
            <person name="Ovreas L."/>
            <person name="Rohde M."/>
            <person name="Galperin M.Y."/>
            <person name="Jogler C."/>
        </authorList>
    </citation>
    <scope>NUCLEOTIDE SEQUENCE [LARGE SCALE GENOMIC DNA]</scope>
    <source>
        <strain evidence="4 5">CA13</strain>
    </source>
</reference>
<dbReference type="AlphaFoldDB" id="A0A5C5Z989"/>
<gene>
    <name evidence="4" type="primary">betC_21</name>
    <name evidence="4" type="ORF">CA13_51130</name>
</gene>
<dbReference type="InterPro" id="IPR000917">
    <property type="entry name" value="Sulfatase_N"/>
</dbReference>
<dbReference type="PANTHER" id="PTHR42693:SF33">
    <property type="entry name" value="ARYLSULFATASE"/>
    <property type="match status" value="1"/>
</dbReference>
<dbReference type="GO" id="GO:0004065">
    <property type="term" value="F:arylsulfatase activity"/>
    <property type="evidence" value="ECO:0007669"/>
    <property type="project" value="TreeGrafter"/>
</dbReference>
<feature type="domain" description="Sulfatase N-terminal" evidence="3">
    <location>
        <begin position="23"/>
        <end position="372"/>
    </location>
</feature>
<proteinExistence type="inferred from homology"/>
<dbReference type="InterPro" id="IPR017850">
    <property type="entry name" value="Alkaline_phosphatase_core_sf"/>
</dbReference>
<dbReference type="RefSeq" id="WP_419194742.1">
    <property type="nucleotide sequence ID" value="NZ_SJPJ01000001.1"/>
</dbReference>
<feature type="signal peptide" evidence="2">
    <location>
        <begin position="1"/>
        <end position="19"/>
    </location>
</feature>
<evidence type="ECO:0000256" key="1">
    <source>
        <dbReference type="ARBA" id="ARBA00008779"/>
    </source>
</evidence>
<dbReference type="EC" id="3.1.6.6" evidence="4"/>
<evidence type="ECO:0000313" key="4">
    <source>
        <dbReference type="EMBL" id="TWT83646.1"/>
    </source>
</evidence>
<comment type="caution">
    <text evidence="4">The sequence shown here is derived from an EMBL/GenBank/DDBJ whole genome shotgun (WGS) entry which is preliminary data.</text>
</comment>
<name>A0A5C5Z989_9BACT</name>
<protein>
    <submittedName>
        <fullName evidence="4">Choline-sulfatase</fullName>
        <ecNumber evidence="4">3.1.6.6</ecNumber>
    </submittedName>
</protein>
<feature type="chain" id="PRO_5022823525" evidence="2">
    <location>
        <begin position="20"/>
        <end position="520"/>
    </location>
</feature>
<evidence type="ECO:0000256" key="2">
    <source>
        <dbReference type="SAM" id="SignalP"/>
    </source>
</evidence>
<dbReference type="Pfam" id="PF00884">
    <property type="entry name" value="Sulfatase"/>
    <property type="match status" value="1"/>
</dbReference>
<comment type="similarity">
    <text evidence="1">Belongs to the sulfatase family.</text>
</comment>
<dbReference type="Proteomes" id="UP000315010">
    <property type="component" value="Unassembled WGS sequence"/>
</dbReference>
<dbReference type="InterPro" id="IPR050738">
    <property type="entry name" value="Sulfatase"/>
</dbReference>
<organism evidence="4 5">
    <name type="scientific">Novipirellula herctigrandis</name>
    <dbReference type="NCBI Taxonomy" id="2527986"/>
    <lineage>
        <taxon>Bacteria</taxon>
        <taxon>Pseudomonadati</taxon>
        <taxon>Planctomycetota</taxon>
        <taxon>Planctomycetia</taxon>
        <taxon>Pirellulales</taxon>
        <taxon>Pirellulaceae</taxon>
        <taxon>Novipirellula</taxon>
    </lineage>
</organism>
<evidence type="ECO:0000259" key="3">
    <source>
        <dbReference type="Pfam" id="PF00884"/>
    </source>
</evidence>
<dbReference type="Gene3D" id="3.30.1120.10">
    <property type="match status" value="1"/>
</dbReference>
<dbReference type="GO" id="GO:0047753">
    <property type="term" value="F:choline-sulfatase activity"/>
    <property type="evidence" value="ECO:0007669"/>
    <property type="project" value="UniProtKB-EC"/>
</dbReference>
<keyword evidence="4" id="KW-0378">Hydrolase</keyword>
<evidence type="ECO:0000313" key="5">
    <source>
        <dbReference type="Proteomes" id="UP000315010"/>
    </source>
</evidence>
<dbReference type="PANTHER" id="PTHR42693">
    <property type="entry name" value="ARYLSULFATASE FAMILY MEMBER"/>
    <property type="match status" value="1"/>
</dbReference>
<accession>A0A5C5Z989</accession>
<dbReference type="Gene3D" id="3.40.720.10">
    <property type="entry name" value="Alkaline Phosphatase, subunit A"/>
    <property type="match status" value="1"/>
</dbReference>
<dbReference type="SUPFAM" id="SSF53649">
    <property type="entry name" value="Alkaline phosphatase-like"/>
    <property type="match status" value="1"/>
</dbReference>
<sequence length="520" mass="58930" precursor="true">MKTSIALALWLSITGSCWAIDKPNVVLIITDDQSWDSIGFLGGKVHTPRIDQMARDGMYLSDFNVTSTVCSPSRYSFLTGRYAGRCEGERFLLEHPPGDQTQVENIGELERERWNVAKVLQQNGYKTGFVGKSHLVNHDWINGNWSKAGLETYPAQADPRDPKVNAKMHRNHQKWCDAIRRFGFDFVDGVYAANLKELRCDALNVHNLDWTVDKALTFLDQHQDDPFFLYFSTTLHHGPAPWSNKFSLGADPRMTGEGFVEEGFDVLPSRADVLKRNREAGFKDNQAYALWLDDGVGAIIDKVQQLGLAKDTLIIFVPDHGSYRHGKATLHDFGMRVPMLIQWAGQIKPGTTYDGLTANIDIPPTIFDLCGIAPPTEYSVDGVSFKSAIFGDQQPIRKTLFGEMGHSRCVKTKQWKYIAVRYPEELQRRIDAGKKFPAFNNQDAPLDRPYLTRNGHLGHHASQKNPHYFEPDQLYNLQTDPEENENVFQHNPEVSQRMQKGLSKALKQFKNRPFGDFTAP</sequence>
<keyword evidence="5" id="KW-1185">Reference proteome</keyword>